<dbReference type="Proteomes" id="UP000249526">
    <property type="component" value="Unassembled WGS sequence"/>
</dbReference>
<dbReference type="AlphaFoldDB" id="A0A8G1VQ53"/>
<proteinExistence type="predicted"/>
<dbReference type="EMBL" id="KZ825057">
    <property type="protein sequence ID" value="RAH60397.1"/>
    <property type="molecule type" value="Genomic_DNA"/>
</dbReference>
<evidence type="ECO:0000313" key="2">
    <source>
        <dbReference type="EMBL" id="RAH60397.1"/>
    </source>
</evidence>
<evidence type="ECO:0000256" key="1">
    <source>
        <dbReference type="SAM" id="MobiDB-lite"/>
    </source>
</evidence>
<accession>A0A8G1VQ53</accession>
<evidence type="ECO:0000313" key="3">
    <source>
        <dbReference type="Proteomes" id="UP000249526"/>
    </source>
</evidence>
<sequence length="217" mass="23686">MTLCRPQKCLAFALVDFYSFLFGREFFPLQLLTIVLPLNCTMKGPYIWLVCRSAELCLSQTQELLFSVSGRVPLSLPSSQSSPPPNALLSAHGGEDQPSAPATLSPSTHSLLFGLGGPIALSVIVQAGLDNCSSACTQNMQNFPKPFRPSSFKSVIVTLGQTLDRNIRTDCLSISQWKTLISSILLCYIQIWLPLMIRVSPPAENSGKIIFPRVLGL</sequence>
<keyword evidence="3" id="KW-1185">Reference proteome</keyword>
<protein>
    <submittedName>
        <fullName evidence="2">Uncharacterized protein</fullName>
    </submittedName>
</protein>
<dbReference type="RefSeq" id="XP_025518319.1">
    <property type="nucleotide sequence ID" value="XM_025654747.1"/>
</dbReference>
<dbReference type="GeneID" id="37158149"/>
<organism evidence="2 3">
    <name type="scientific">Aspergillus piperis CBS 112811</name>
    <dbReference type="NCBI Taxonomy" id="1448313"/>
    <lineage>
        <taxon>Eukaryota</taxon>
        <taxon>Fungi</taxon>
        <taxon>Dikarya</taxon>
        <taxon>Ascomycota</taxon>
        <taxon>Pezizomycotina</taxon>
        <taxon>Eurotiomycetes</taxon>
        <taxon>Eurotiomycetidae</taxon>
        <taxon>Eurotiales</taxon>
        <taxon>Aspergillaceae</taxon>
        <taxon>Aspergillus</taxon>
        <taxon>Aspergillus subgen. Circumdati</taxon>
    </lineage>
</organism>
<reference evidence="2 3" key="1">
    <citation type="submission" date="2018-02" db="EMBL/GenBank/DDBJ databases">
        <title>The genomes of Aspergillus section Nigri reveals drivers in fungal speciation.</title>
        <authorList>
            <consortium name="DOE Joint Genome Institute"/>
            <person name="Vesth T.C."/>
            <person name="Nybo J."/>
            <person name="Theobald S."/>
            <person name="Brandl J."/>
            <person name="Frisvad J.C."/>
            <person name="Nielsen K.F."/>
            <person name="Lyhne E.K."/>
            <person name="Kogle M.E."/>
            <person name="Kuo A."/>
            <person name="Riley R."/>
            <person name="Clum A."/>
            <person name="Nolan M."/>
            <person name="Lipzen A."/>
            <person name="Salamov A."/>
            <person name="Henrissat B."/>
            <person name="Wiebenga A."/>
            <person name="De vries R.P."/>
            <person name="Grigoriev I.V."/>
            <person name="Mortensen U.H."/>
            <person name="Andersen M.R."/>
            <person name="Baker S.E."/>
        </authorList>
    </citation>
    <scope>NUCLEOTIDE SEQUENCE [LARGE SCALE GENOMIC DNA]</scope>
    <source>
        <strain evidence="2 3">CBS 112811</strain>
    </source>
</reference>
<gene>
    <name evidence="2" type="ORF">BO85DRAFT_226602</name>
</gene>
<feature type="region of interest" description="Disordered" evidence="1">
    <location>
        <begin position="76"/>
        <end position="104"/>
    </location>
</feature>
<name>A0A8G1VQ53_9EURO</name>